<evidence type="ECO:0000313" key="2">
    <source>
        <dbReference type="Proteomes" id="UP000095283"/>
    </source>
</evidence>
<evidence type="ECO:0000256" key="1">
    <source>
        <dbReference type="SAM" id="MobiDB-lite"/>
    </source>
</evidence>
<evidence type="ECO:0000313" key="3">
    <source>
        <dbReference type="WBParaSite" id="Hba_14793"/>
    </source>
</evidence>
<name>A0A1I7XBQ3_HETBA</name>
<dbReference type="WBParaSite" id="Hba_14793">
    <property type="protein sequence ID" value="Hba_14793"/>
    <property type="gene ID" value="Hba_14793"/>
</dbReference>
<organism evidence="2 3">
    <name type="scientific">Heterorhabditis bacteriophora</name>
    <name type="common">Entomopathogenic nematode worm</name>
    <dbReference type="NCBI Taxonomy" id="37862"/>
    <lineage>
        <taxon>Eukaryota</taxon>
        <taxon>Metazoa</taxon>
        <taxon>Ecdysozoa</taxon>
        <taxon>Nematoda</taxon>
        <taxon>Chromadorea</taxon>
        <taxon>Rhabditida</taxon>
        <taxon>Rhabditina</taxon>
        <taxon>Rhabditomorpha</taxon>
        <taxon>Strongyloidea</taxon>
        <taxon>Heterorhabditidae</taxon>
        <taxon>Heterorhabditis</taxon>
    </lineage>
</organism>
<protein>
    <submittedName>
        <fullName evidence="3">Uncharacterized protein</fullName>
    </submittedName>
</protein>
<reference evidence="3" key="1">
    <citation type="submission" date="2016-11" db="UniProtKB">
        <authorList>
            <consortium name="WormBaseParasite"/>
        </authorList>
    </citation>
    <scope>IDENTIFICATION</scope>
</reference>
<feature type="region of interest" description="Disordered" evidence="1">
    <location>
        <begin position="28"/>
        <end position="57"/>
    </location>
</feature>
<dbReference type="Proteomes" id="UP000095283">
    <property type="component" value="Unplaced"/>
</dbReference>
<feature type="compositionally biased region" description="Polar residues" evidence="1">
    <location>
        <begin position="43"/>
        <end position="54"/>
    </location>
</feature>
<feature type="compositionally biased region" description="Basic and acidic residues" evidence="1">
    <location>
        <begin position="33"/>
        <end position="42"/>
    </location>
</feature>
<keyword evidence="2" id="KW-1185">Reference proteome</keyword>
<sequence>MFREEDLQPTGLSVLNMNGKIVPASLLMNGGRESGDADRQCSTDRSISATPSQNGDDHHQVRFLGVSGINRCSRVVGCCVCTVVRALASYVCIERNNGKRKAIERNAKGSGPITKSLNRISLKTTTANRVLR</sequence>
<proteinExistence type="predicted"/>
<accession>A0A1I7XBQ3</accession>
<dbReference type="AlphaFoldDB" id="A0A1I7XBQ3"/>